<name>A0ABT2MYC0_9CYAN</name>
<dbReference type="EMBL" id="JAMXFF010000058">
    <property type="protein sequence ID" value="MCT7969759.1"/>
    <property type="molecule type" value="Genomic_DNA"/>
</dbReference>
<protein>
    <submittedName>
        <fullName evidence="1">Type II toxin-antitoxin system YhaV family toxin</fullName>
    </submittedName>
</protein>
<sequence length="166" mass="19650">MLKEGMLIINGWVVLTHPLFLDQLENLSIQVENLRQKDPLGYQKKNAAKRLDAIQKLIFKIIPEDPTRDSYRLGSTLGDKYKHCFRAKFFQQYRLFFRYHQDSKIVIFLWVNDEKSKRVYGAKTDAYRVFEKMLNNGYPPDDWDILITEAQSVNERLKNIADLEGF</sequence>
<evidence type="ECO:0000313" key="2">
    <source>
        <dbReference type="Proteomes" id="UP001525890"/>
    </source>
</evidence>
<dbReference type="Proteomes" id="UP001525890">
    <property type="component" value="Unassembled WGS sequence"/>
</dbReference>
<comment type="caution">
    <text evidence="1">The sequence shown here is derived from an EMBL/GenBank/DDBJ whole genome shotgun (WGS) entry which is preliminary data.</text>
</comment>
<reference evidence="1 2" key="1">
    <citation type="journal article" date="2022" name="Front. Microbiol.">
        <title>High genomic differentiation and limited gene flow indicate recent cryptic speciation within the genus Laspinema (cyanobacteria).</title>
        <authorList>
            <person name="Stanojkovic A."/>
            <person name="Skoupy S."/>
            <person name="Skaloud P."/>
            <person name="Dvorak P."/>
        </authorList>
    </citation>
    <scope>NUCLEOTIDE SEQUENCE [LARGE SCALE GENOMIC DNA]</scope>
    <source>
        <strain evidence="1 2">D2a</strain>
    </source>
</reference>
<dbReference type="Pfam" id="PF11663">
    <property type="entry name" value="Toxin_YhaV"/>
    <property type="match status" value="1"/>
</dbReference>
<dbReference type="Gene3D" id="3.30.2310.20">
    <property type="entry name" value="RelE-like"/>
    <property type="match status" value="1"/>
</dbReference>
<organism evidence="1 2">
    <name type="scientific">Laspinema palackyanum D2a</name>
    <dbReference type="NCBI Taxonomy" id="2953684"/>
    <lineage>
        <taxon>Bacteria</taxon>
        <taxon>Bacillati</taxon>
        <taxon>Cyanobacteriota</taxon>
        <taxon>Cyanophyceae</taxon>
        <taxon>Oscillatoriophycideae</taxon>
        <taxon>Oscillatoriales</taxon>
        <taxon>Laspinemataceae</taxon>
        <taxon>Laspinema</taxon>
        <taxon>Laspinema palackyanum</taxon>
    </lineage>
</organism>
<dbReference type="InterPro" id="IPR021679">
    <property type="entry name" value="Toxin_endonuclease_YhaV"/>
</dbReference>
<gene>
    <name evidence="1" type="ORF">NG799_25940</name>
</gene>
<evidence type="ECO:0000313" key="1">
    <source>
        <dbReference type="EMBL" id="MCT7969759.1"/>
    </source>
</evidence>
<dbReference type="RefSeq" id="WP_368009206.1">
    <property type="nucleotide sequence ID" value="NZ_JAMXFF010000058.1"/>
</dbReference>
<accession>A0ABT2MYC0</accession>
<proteinExistence type="predicted"/>
<keyword evidence="2" id="KW-1185">Reference proteome</keyword>
<dbReference type="InterPro" id="IPR035093">
    <property type="entry name" value="RelE/ParE_toxin_dom_sf"/>
</dbReference>